<feature type="compositionally biased region" description="Low complexity" evidence="1">
    <location>
        <begin position="390"/>
        <end position="400"/>
    </location>
</feature>
<feature type="compositionally biased region" description="Pro residues" evidence="1">
    <location>
        <begin position="3926"/>
        <end position="3935"/>
    </location>
</feature>
<feature type="compositionally biased region" description="Polar residues" evidence="1">
    <location>
        <begin position="901"/>
        <end position="921"/>
    </location>
</feature>
<feature type="compositionally biased region" description="Basic and acidic residues" evidence="1">
    <location>
        <begin position="665"/>
        <end position="678"/>
    </location>
</feature>
<feature type="compositionally biased region" description="Polar residues" evidence="1">
    <location>
        <begin position="2712"/>
        <end position="2723"/>
    </location>
</feature>
<name>A0ABT4V2E2_9PSEU</name>
<feature type="compositionally biased region" description="Basic and acidic residues" evidence="1">
    <location>
        <begin position="1151"/>
        <end position="1165"/>
    </location>
</feature>
<feature type="region of interest" description="Disordered" evidence="1">
    <location>
        <begin position="1996"/>
        <end position="2054"/>
    </location>
</feature>
<feature type="compositionally biased region" description="Low complexity" evidence="1">
    <location>
        <begin position="472"/>
        <end position="488"/>
    </location>
</feature>
<feature type="domain" description="Tox-PL" evidence="2">
    <location>
        <begin position="3795"/>
        <end position="3895"/>
    </location>
</feature>
<feature type="region of interest" description="Disordered" evidence="1">
    <location>
        <begin position="305"/>
        <end position="1010"/>
    </location>
</feature>
<evidence type="ECO:0000259" key="2">
    <source>
        <dbReference type="Pfam" id="PF15644"/>
    </source>
</evidence>
<feature type="region of interest" description="Disordered" evidence="1">
    <location>
        <begin position="3186"/>
        <end position="3220"/>
    </location>
</feature>
<dbReference type="SUPFAM" id="SSF55486">
    <property type="entry name" value="Metalloproteases ('zincins'), catalytic domain"/>
    <property type="match status" value="1"/>
</dbReference>
<feature type="compositionally biased region" description="Low complexity" evidence="1">
    <location>
        <begin position="557"/>
        <end position="576"/>
    </location>
</feature>
<dbReference type="Proteomes" id="UP001210380">
    <property type="component" value="Unassembled WGS sequence"/>
</dbReference>
<feature type="compositionally biased region" description="Low complexity" evidence="1">
    <location>
        <begin position="624"/>
        <end position="634"/>
    </location>
</feature>
<sequence>MAMMVSPEVAKLFQVLTGEEFPDANEDQLRALAGEWQQAAQSLGQLGPGLRSAVQNIRANFEGEAAQAFVERVAPFIEGDDLISSAAELFNGLAKALLDLALDVEYMKIVTIASLIALLAEIAWATAMAPFTGGATMTWLAARFAVVRFLIQNLLGRVLRQVLSTAAFSVAFQLLIDVTAQTAQFAMGTRTEWNTDHTKNAAGTGGMGAALALPMAGLGKLFGKGLNGALNSAFAKQFGENWAKKGSEVISHIGTESFHETMTEALYKYATEGEFELNPFAATAGAASGAGSAGGDALGNKLSGKLDNAGLGNGGPNTSDRSSPDTSSADAPTSESPDLTGGNGPQTSGGNSPGGAQSNGNSSTPPTSPSTEIPGQHGSVQPGSGGNGAGPVAAAANTGTETPVRSSTSTPNSSGNEAPTSSGSTSVPRGNSTPGNEEATAAPPVESAQSTAPGASSTGPGPFAETTGQQGSSPVSSPVESPTSITPPAQSPTSVAPPVEASSPQSTTSGGESHEVPTSSNSVVETPVPQGNSSPVSSPPDSPTTVAPPVQQSPPASELSGHESSTGTGSTELLTTNAPPVEVPGQQHTPTPGDGQQNPVAPENQTSEQSSSWNDQRTSGNQESSTSHTSGTSHQPSETSQVAAPQVSEHSGPGQHQSGPETVVDAERSTSGSEHRQSGSDVESQSQPNSMRQSNEFDPNQQLDDAPVAEGELPPAQQTPQSSPEHTGTTGESAVETQNHPLRQDDSNQQPPQQTTGQSGDSQTSPIGPSQNDQQTVQSSQQVSGQSSNSQTSPTGSSQNQQTVQPSPNPVQQTVQAPSNQSHQTVNPVQQPANSATTAQSPAAATSAKLPPTQQSVPSTPTISAGTPKTSPSTATPGMKPKRGGGQPLPTAQEAVASLGGMQSESSGSRTAESHEMTTLPSRRAEAPPLTDQNSSGQQTSQNDQQTGQSSDGQRNNDDQSNDQNPGRESDPFAQVDRAVENARKAVESALASVKAADTRAQHNLTHVQRSIRDTAGAVIATREAFGTNEQRTAQAQQRYDEARSEADRQDAKLELDRARATEASANAASKAHDNARSALNTADGAIKKISDQRTKANDALNTANDIANNAGNARTDLENAINRANDARATADNLAAQAAKARNDVEDLARHRDSANERAGELKSIRPGNAEQRANLDQGLAALENDLAKAETRANTLADQARNAEHQHADAVRDLDNVRTGIDRLRDQARAAEAAANASRDEAKAAAEQSEKAKDEAKEAAKQGEFERGLTQLSFLPHESELQIESLGPRNGLINGLAELTGRTPEQISQEIGRLGDDELVRAIGDGRLRIGGQDVAVGSDLHRPADTRTAPPHQQPSTTSTDKSNERGSPSTESTSTSVPIRIPLMFISPLDLAGGVVRPMVYVGGTGKRAQKFDSTVTFTDTEGTSRTHVPVEMKLDLSVPGKPPVSTSIGAGLRTPEITRGDAITTTLPDGGFGDARPVLASIPESFQDVLGNSREAAADLTDQLFARTGEQNQITTGDGQVSIRPVGDGRISYVGTTAVDSSHAVSNTRSWQTTKGSDANFGMGLYTGKKPFYVGGFLDFSSGLTDGSTPSADDTVTQSGSEHQLVYDVSRDMQVGDVQENVRTQVHVPVWQARDLGLPLPPHLAEESTPTPDPHRPYLFGRDEIKSVDHQKISDFITGEVRDTDNGLSDNGRNAIEEKLRPEIARDTIYDAMYNGARASWQQDGRTHFVDIYAFPAAPESTTPSGQQDTSTEIKHTDKYQRGQSSSRTARIGGGGAFMASMTDSPNPDAPKATPKDGLPNPYQGGPSQTTAGPRAIASLTYESGISNKSGSAAKDGRAGKYSGEMRDYEGPLDIVVVHGSTKDPNWAQHHIAGNRMLFGPNAGERYSGPSKSDLDQVLAGDSTHPDIHQGRVDGAIRVTTAADKLNWATKPLPTSATKPGTYLGTPPALPSDKVVGSALLGPYTNIEHVRISPNSSEAVDIALAKRIEQVPADGTDPTPVRRPPKGSGNWSTWAEKTFTDKRTDDTGAEQSTDYTYKSSELTRPGTASAEAVREFQGRVGSLGTASQGLGDLPNSTGKMFGKGRVFDLNGELNGEATYHSPRLVDVRAESTLKRNQAGEQVAGATESWGVGVDVEASGNLMPKRDGQVGGMFGGVLGAGAKHGRSHGLEVTTGGKQEFEKTGPTALVALDVRYRYWAEMSLRNMLKTSRFDQTGDAEVKPVDVTVDEPDGLLVEMPVDQAIAMFEALDLPVPPELPEMLGTPGEGVDDPAHTMLTGPGEYSSYSDTSVSGARLTGDDPMATVRDRLAELDVTDADWRREVVDQVNARLNSPAGHVWLSDALVGQEGRISVPHPNAALEDVVDIRVEATRDDRAVSAPGEQTTPDKLTRSNYVAVSEQHAKNTTWSVNASLNAGVRKVETPAVPPGKPDENGEIQQAPPKPGASSGAFTPQVLGGGKSSKTEHVMDGSGSSKLTTKVDTDKVGSDTRPVTYELHITRRRAPMPALDTPSLGAAKHLVDLDKGVGDPPITLQGEVDLVSPSSEASPPLRKPAQPPEFEVVDAPPDREPGFGPNDAFRVEAIGEDTARALHDAVYAQLSTKLPPTGPLTADQVAEAAQTTSEFTRPGSNSEYVAHNTAKGSSLHNASNTLFTGGDVRAGDTLGSKHPFYDSLFDLKLTGGLRPEDLTLVKALPDDTKMNFSKEVENSESHGTTKTVTSSFGPAASGYGSNTHQAAGPAPTSVTFAPPGSATVSNDQVAASSAKDSTTSGVKHEGRSYLFRADRADIYSDARIHGSNWTHKLANAVKGMFGGKGHPQDSTVKITSRGDLHVRVWENTALDKGLLTQHDVWNHAGRLPEGRAYEVTRNADGATIHPPGQPAGDRAPSARPGRNLHIAPGVSLPEVAEFVGSLPSDMRPSTYSVGPGHSLTVADVQDAVAGLPEPADDTSSPSRDAADWEQYRGNIRSRTVNTESVDPLRTSTVSRAPNGALQFHPEKVTGLIRYDVGRVEVAPDQWVQEYTVKAHLQPGEGITPEQLADLKSAAQSSVDDVFNSGHRLPSGDQLHVRLEFVDDPAQAHAKITATGSGKSDQLNWNVTDPGGVFAHEIGHYLGLPDQALAPEMVLDRSRTDAGVMGEQVWSSPGLEPHHLELIEDTAHHQVVVPETTFHELRNGSEAPHDTVVHLDDPDGPTRQAPPRPNSAEQKYGRLPAMPAPGDVPVRGGSKTFQNGLREHRVEQLGEVAEYSPKTVKATRNPVGFVGMVPATPSSDLYGLAEKYAGAMSDGAQRSHRVGLVIGLNQHRLANDGHRANIDAAIAEFDAAWRKKPLDIPVRIIGFTWSEPQVHSGKLELGDQKSVPYGLLRELIAHHQSMKDLVGQFAEHSDDVYVHIGDSDVQSMETPDGTPVLDKVADYLEGRTPPTLLSGGYRIDAPHAAKLATELDQSVRKAMADVDPRAVYFPEPNTFLRTNGESALDFGWTFGPGDQEGRALFDSVSPGSDDAVFDPGFSIATDGERVAAKLLPLGGNPASEDLAGGLTQSHADRKTWEKQLEHYLDRYHGQQGMSDVVKGAGKIAFEHAQFHEKAKTDEDPARAIRTVRNGLVNEFKLPKHVAEDIAKIAVNTWVARGQKLQELGLNGERSRSTDAIGAAAIAGDLLEPESVQDSASGLLEPESVQDSASGLLEPESVQDSASGLPEPESVQDSASGLPERASARDSAAESRPGKRSRDEFEADEGPVTAYEPSYLRPLPEQLVPPAQGDTDALLAVVPPGTRFADPASFAGLINGTRSEQGRDVNCVDAALAFHETYRGEPRVAGIAPNGMPRGAGTAAAEALGYAPELFSRGPSGLAEVIDRITRAGHGADAVVVGFRRGGEGHAWNIVNHHGTVSIVDPQAGTIRPATTDGFSWLDRVYATPLDANGNYVDDPTPAPQPPTTPDPYATAEYERARQAHDLRQAAASGEEIPLPGTPGRLIPGLGGLRLVGAAITAELAADLASLSDRNIIAHVIGPDADPEEERITDLPQLRFPPRSRPEPLTPTPQ</sequence>
<evidence type="ECO:0000313" key="4">
    <source>
        <dbReference type="EMBL" id="MDA3628115.1"/>
    </source>
</evidence>
<feature type="compositionally biased region" description="Low complexity" evidence="1">
    <location>
        <begin position="747"/>
        <end position="803"/>
    </location>
</feature>
<feature type="region of interest" description="Disordered" evidence="1">
    <location>
        <begin position="4007"/>
        <end position="4039"/>
    </location>
</feature>
<dbReference type="EMBL" id="JAQGLA010000039">
    <property type="protein sequence ID" value="MDA3628115.1"/>
    <property type="molecule type" value="Genomic_DNA"/>
</dbReference>
<feature type="compositionally biased region" description="Polar residues" evidence="1">
    <location>
        <begin position="2753"/>
        <end position="2772"/>
    </location>
</feature>
<gene>
    <name evidence="4" type="ORF">OU415_21960</name>
</gene>
<protein>
    <submittedName>
        <fullName evidence="4">Toxin glutamine deamidase domain-containing protein</fullName>
    </submittedName>
</protein>
<feature type="region of interest" description="Disordered" evidence="1">
    <location>
        <begin position="3918"/>
        <end position="3938"/>
    </location>
</feature>
<feature type="compositionally biased region" description="Low complexity" evidence="1">
    <location>
        <begin position="833"/>
        <end position="862"/>
    </location>
</feature>
<feature type="region of interest" description="Disordered" evidence="1">
    <location>
        <begin position="2424"/>
        <end position="2490"/>
    </location>
</feature>
<feature type="compositionally biased region" description="Polar residues" evidence="1">
    <location>
        <begin position="345"/>
        <end position="361"/>
    </location>
</feature>
<proteinExistence type="predicted"/>
<feature type="compositionally biased region" description="Polar residues" evidence="1">
    <location>
        <begin position="804"/>
        <end position="832"/>
    </location>
</feature>
<feature type="compositionally biased region" description="Polar residues" evidence="1">
    <location>
        <begin position="2034"/>
        <end position="2047"/>
    </location>
</feature>
<dbReference type="InterPro" id="IPR057746">
    <property type="entry name" value="CpnT-like_N"/>
</dbReference>
<feature type="compositionally biased region" description="Low complexity" evidence="1">
    <location>
        <begin position="362"/>
        <end position="371"/>
    </location>
</feature>
<feature type="compositionally biased region" description="Basic and acidic residues" evidence="1">
    <location>
        <begin position="1039"/>
        <end position="1051"/>
    </location>
</feature>
<feature type="region of interest" description="Disordered" evidence="1">
    <location>
        <begin position="1336"/>
        <end position="1379"/>
    </location>
</feature>
<dbReference type="RefSeq" id="WP_270950848.1">
    <property type="nucleotide sequence ID" value="NZ_JAQGLA010000039.1"/>
</dbReference>
<feature type="compositionally biased region" description="Polar residues" evidence="1">
    <location>
        <begin position="1745"/>
        <end position="1756"/>
    </location>
</feature>
<feature type="domain" description="Outer membrane channel protein CpnT-like N-terminal" evidence="3">
    <location>
        <begin position="9"/>
        <end position="141"/>
    </location>
</feature>
<evidence type="ECO:0000313" key="5">
    <source>
        <dbReference type="Proteomes" id="UP001210380"/>
    </source>
</evidence>
<feature type="compositionally biased region" description="Polar residues" evidence="1">
    <location>
        <begin position="716"/>
        <end position="741"/>
    </location>
</feature>
<feature type="compositionally biased region" description="Basic and acidic residues" evidence="1">
    <location>
        <begin position="1757"/>
        <end position="1766"/>
    </location>
</feature>
<feature type="region of interest" description="Disordered" evidence="1">
    <location>
        <begin position="1023"/>
        <end position="1051"/>
    </location>
</feature>
<feature type="compositionally biased region" description="Polar residues" evidence="1">
    <location>
        <begin position="679"/>
        <end position="703"/>
    </location>
</feature>
<feature type="compositionally biased region" description="Polar residues" evidence="1">
    <location>
        <begin position="447"/>
        <end position="459"/>
    </location>
</feature>
<feature type="compositionally biased region" description="Basic and acidic residues" evidence="1">
    <location>
        <begin position="1240"/>
        <end position="1264"/>
    </location>
</feature>
<dbReference type="InterPro" id="IPR028908">
    <property type="entry name" value="Tox-PL_dom"/>
</dbReference>
<feature type="compositionally biased region" description="Polar residues" evidence="1">
    <location>
        <begin position="863"/>
        <end position="876"/>
    </location>
</feature>
<feature type="region of interest" description="Disordered" evidence="1">
    <location>
        <begin position="1234"/>
        <end position="1264"/>
    </location>
</feature>
<feature type="compositionally biased region" description="Polar residues" evidence="1">
    <location>
        <begin position="316"/>
        <end position="337"/>
    </location>
</feature>
<evidence type="ECO:0000256" key="1">
    <source>
        <dbReference type="SAM" id="MobiDB-lite"/>
    </source>
</evidence>
<feature type="compositionally biased region" description="Polar residues" evidence="1">
    <location>
        <begin position="401"/>
        <end position="435"/>
    </location>
</feature>
<feature type="compositionally biased region" description="Low complexity" evidence="1">
    <location>
        <begin position="931"/>
        <end position="954"/>
    </location>
</feature>
<feature type="region of interest" description="Disordered" evidence="1">
    <location>
        <begin position="2705"/>
        <end position="2775"/>
    </location>
</feature>
<feature type="compositionally biased region" description="Polar residues" evidence="1">
    <location>
        <begin position="1028"/>
        <end position="1038"/>
    </location>
</feature>
<dbReference type="InterPro" id="IPR036689">
    <property type="entry name" value="ESAT-6-like_sf"/>
</dbReference>
<comment type="caution">
    <text evidence="4">The sequence shown here is derived from an EMBL/GenBank/DDBJ whole genome shotgun (WGS) entry which is preliminary data.</text>
</comment>
<feature type="region of interest" description="Disordered" evidence="1">
    <location>
        <begin position="2283"/>
        <end position="2302"/>
    </location>
</feature>
<feature type="compositionally biased region" description="Polar residues" evidence="1">
    <location>
        <begin position="586"/>
        <end position="623"/>
    </location>
</feature>
<feature type="region of interest" description="Disordered" evidence="1">
    <location>
        <begin position="3661"/>
        <end position="3745"/>
    </location>
</feature>
<feature type="compositionally biased region" description="Basic and acidic residues" evidence="1">
    <location>
        <begin position="3711"/>
        <end position="3729"/>
    </location>
</feature>
<feature type="region of interest" description="Disordered" evidence="1">
    <location>
        <begin position="1743"/>
        <end position="1818"/>
    </location>
</feature>
<feature type="compositionally biased region" description="Basic and acidic residues" evidence="1">
    <location>
        <begin position="978"/>
        <end position="987"/>
    </location>
</feature>
<feature type="compositionally biased region" description="Basic and acidic residues" evidence="1">
    <location>
        <begin position="2480"/>
        <end position="2489"/>
    </location>
</feature>
<feature type="region of interest" description="Disordered" evidence="1">
    <location>
        <begin position="1151"/>
        <end position="1172"/>
    </location>
</feature>
<feature type="compositionally biased region" description="Polar residues" evidence="1">
    <location>
        <begin position="502"/>
        <end position="532"/>
    </location>
</feature>
<accession>A0ABT4V2E2</accession>
<evidence type="ECO:0000259" key="3">
    <source>
        <dbReference type="Pfam" id="PF25547"/>
    </source>
</evidence>
<organism evidence="4 5">
    <name type="scientific">Saccharopolyspora oryzae</name>
    <dbReference type="NCBI Taxonomy" id="2997343"/>
    <lineage>
        <taxon>Bacteria</taxon>
        <taxon>Bacillati</taxon>
        <taxon>Actinomycetota</taxon>
        <taxon>Actinomycetes</taxon>
        <taxon>Pseudonocardiales</taxon>
        <taxon>Pseudonocardiaceae</taxon>
        <taxon>Saccharopolyspora</taxon>
    </lineage>
</organism>
<keyword evidence="5" id="KW-1185">Reference proteome</keyword>
<dbReference type="Pfam" id="PF15644">
    <property type="entry name" value="Gln_amidase"/>
    <property type="match status" value="1"/>
</dbReference>
<reference evidence="4 5" key="1">
    <citation type="submission" date="2022-11" db="EMBL/GenBank/DDBJ databases">
        <title>Draft genome sequence of Saccharopolyspora sp. WRP15-2 isolated from rhizosphere soils of wild rice in Thailand.</title>
        <authorList>
            <person name="Duangmal K."/>
            <person name="Kammanee S."/>
            <person name="Muangham S."/>
        </authorList>
    </citation>
    <scope>NUCLEOTIDE SEQUENCE [LARGE SCALE GENOMIC DNA]</scope>
    <source>
        <strain evidence="4 5">WRP15-2</strain>
    </source>
</reference>
<dbReference type="Pfam" id="PF25547">
    <property type="entry name" value="WXG100_2"/>
    <property type="match status" value="1"/>
</dbReference>
<dbReference type="Gene3D" id="1.10.287.1060">
    <property type="entry name" value="ESAT-6-like"/>
    <property type="match status" value="1"/>
</dbReference>
<dbReference type="SUPFAM" id="SSF140453">
    <property type="entry name" value="EsxAB dimer-like"/>
    <property type="match status" value="1"/>
</dbReference>